<protein>
    <submittedName>
        <fullName evidence="2">Uncharacterized protein</fullName>
    </submittedName>
</protein>
<feature type="region of interest" description="Disordered" evidence="1">
    <location>
        <begin position="63"/>
        <end position="86"/>
    </location>
</feature>
<gene>
    <name evidence="2" type="ORF">ACFQ07_05635</name>
</gene>
<evidence type="ECO:0000313" key="2">
    <source>
        <dbReference type="EMBL" id="MFD0851689.1"/>
    </source>
</evidence>
<evidence type="ECO:0000313" key="3">
    <source>
        <dbReference type="Proteomes" id="UP001597083"/>
    </source>
</evidence>
<accession>A0ABW3CDF9</accession>
<organism evidence="2 3">
    <name type="scientific">Actinomadura adrarensis</name>
    <dbReference type="NCBI Taxonomy" id="1819600"/>
    <lineage>
        <taxon>Bacteria</taxon>
        <taxon>Bacillati</taxon>
        <taxon>Actinomycetota</taxon>
        <taxon>Actinomycetes</taxon>
        <taxon>Streptosporangiales</taxon>
        <taxon>Thermomonosporaceae</taxon>
        <taxon>Actinomadura</taxon>
    </lineage>
</organism>
<proteinExistence type="predicted"/>
<name>A0ABW3CDF9_9ACTN</name>
<dbReference type="Proteomes" id="UP001597083">
    <property type="component" value="Unassembled WGS sequence"/>
</dbReference>
<dbReference type="EMBL" id="JBHTIR010000695">
    <property type="protein sequence ID" value="MFD0851689.1"/>
    <property type="molecule type" value="Genomic_DNA"/>
</dbReference>
<evidence type="ECO:0000256" key="1">
    <source>
        <dbReference type="SAM" id="MobiDB-lite"/>
    </source>
</evidence>
<reference evidence="3" key="1">
    <citation type="journal article" date="2019" name="Int. J. Syst. Evol. Microbiol.">
        <title>The Global Catalogue of Microorganisms (GCM) 10K type strain sequencing project: providing services to taxonomists for standard genome sequencing and annotation.</title>
        <authorList>
            <consortium name="The Broad Institute Genomics Platform"/>
            <consortium name="The Broad Institute Genome Sequencing Center for Infectious Disease"/>
            <person name="Wu L."/>
            <person name="Ma J."/>
        </authorList>
    </citation>
    <scope>NUCLEOTIDE SEQUENCE [LARGE SCALE GENOMIC DNA]</scope>
    <source>
        <strain evidence="3">JCM 31696</strain>
    </source>
</reference>
<sequence length="86" mass="9662">MLDTLPRLPDALELVERGKYFVVHALAQELNATCRYAAVRVSCERAGGVEDLRMAQEAIRHLAGRAEHHARPRLTSQHAPTRRPLP</sequence>
<comment type="caution">
    <text evidence="2">The sequence shown here is derived from an EMBL/GenBank/DDBJ whole genome shotgun (WGS) entry which is preliminary data.</text>
</comment>
<keyword evidence="3" id="KW-1185">Reference proteome</keyword>